<gene>
    <name evidence="2" type="ORF">IE81DRAFT_349277</name>
</gene>
<sequence>MSTNHKQHFAKIVPAIWQDTEHNGSSFVQTNASQLLNKETYPAEKGACTVHPMQPLKCVQSAFAVLLGHHGLPQQRSLDSSVLQQQPSQTSASSQVRATVQPSSFPSSTRSKQSQSKHGQGSSLLLQGNAPVGEALDDASMPEQAKVLEESSGGEAKHDGNLRKTLLTMGNAIAALLLAPQTMPSHALSSQDASNIPPAGSFAPALPQAKMSALLSRLTSCQINSGSQCVQNWLCFSSRGPVFGTPH</sequence>
<evidence type="ECO:0000313" key="3">
    <source>
        <dbReference type="Proteomes" id="UP000245783"/>
    </source>
</evidence>
<feature type="compositionally biased region" description="Low complexity" evidence="1">
    <location>
        <begin position="111"/>
        <end position="126"/>
    </location>
</feature>
<keyword evidence="3" id="KW-1185">Reference proteome</keyword>
<proteinExistence type="predicted"/>
<protein>
    <submittedName>
        <fullName evidence="2">Uncharacterized protein</fullName>
    </submittedName>
</protein>
<dbReference type="AlphaFoldDB" id="A0A316VSE0"/>
<feature type="region of interest" description="Disordered" evidence="1">
    <location>
        <begin position="139"/>
        <end position="159"/>
    </location>
</feature>
<dbReference type="GeneID" id="37038241"/>
<dbReference type="Proteomes" id="UP000245783">
    <property type="component" value="Unassembled WGS sequence"/>
</dbReference>
<name>A0A316VSE0_9BASI</name>
<dbReference type="RefSeq" id="XP_025367582.1">
    <property type="nucleotide sequence ID" value="XM_025516371.1"/>
</dbReference>
<dbReference type="EMBL" id="KZ819418">
    <property type="protein sequence ID" value="PWN40422.1"/>
    <property type="molecule type" value="Genomic_DNA"/>
</dbReference>
<evidence type="ECO:0000313" key="2">
    <source>
        <dbReference type="EMBL" id="PWN40422.1"/>
    </source>
</evidence>
<reference evidence="2 3" key="1">
    <citation type="journal article" date="2018" name="Mol. Biol. Evol.">
        <title>Broad Genomic Sampling Reveals a Smut Pathogenic Ancestry of the Fungal Clade Ustilaginomycotina.</title>
        <authorList>
            <person name="Kijpornyongpan T."/>
            <person name="Mondo S.J."/>
            <person name="Barry K."/>
            <person name="Sandor L."/>
            <person name="Lee J."/>
            <person name="Lipzen A."/>
            <person name="Pangilinan J."/>
            <person name="LaButti K."/>
            <person name="Hainaut M."/>
            <person name="Henrissat B."/>
            <person name="Grigoriev I.V."/>
            <person name="Spatafora J.W."/>
            <person name="Aime M.C."/>
        </authorList>
    </citation>
    <scope>NUCLEOTIDE SEQUENCE [LARGE SCALE GENOMIC DNA]</scope>
    <source>
        <strain evidence="2 3">MCA 4658</strain>
    </source>
</reference>
<accession>A0A316VSE0</accession>
<dbReference type="InParanoid" id="A0A316VSE0"/>
<feature type="region of interest" description="Disordered" evidence="1">
    <location>
        <begin position="77"/>
        <end position="126"/>
    </location>
</feature>
<feature type="compositionally biased region" description="Low complexity" evidence="1">
    <location>
        <begin position="84"/>
        <end position="95"/>
    </location>
</feature>
<organism evidence="2 3">
    <name type="scientific">Ceraceosorus guamensis</name>
    <dbReference type="NCBI Taxonomy" id="1522189"/>
    <lineage>
        <taxon>Eukaryota</taxon>
        <taxon>Fungi</taxon>
        <taxon>Dikarya</taxon>
        <taxon>Basidiomycota</taxon>
        <taxon>Ustilaginomycotina</taxon>
        <taxon>Exobasidiomycetes</taxon>
        <taxon>Ceraceosorales</taxon>
        <taxon>Ceraceosoraceae</taxon>
        <taxon>Ceraceosorus</taxon>
    </lineage>
</organism>
<feature type="compositionally biased region" description="Polar residues" evidence="1">
    <location>
        <begin position="96"/>
        <end position="110"/>
    </location>
</feature>
<evidence type="ECO:0000256" key="1">
    <source>
        <dbReference type="SAM" id="MobiDB-lite"/>
    </source>
</evidence>